<reference evidence="1" key="1">
    <citation type="journal article" date="2020" name="Nature">
        <title>Giant virus diversity and host interactions through global metagenomics.</title>
        <authorList>
            <person name="Schulz F."/>
            <person name="Roux S."/>
            <person name="Paez-Espino D."/>
            <person name="Jungbluth S."/>
            <person name="Walsh D.A."/>
            <person name="Denef V.J."/>
            <person name="McMahon K.D."/>
            <person name="Konstantinidis K.T."/>
            <person name="Eloe-Fadrosh E.A."/>
            <person name="Kyrpides N.C."/>
            <person name="Woyke T."/>
        </authorList>
    </citation>
    <scope>NUCLEOTIDE SEQUENCE</scope>
    <source>
        <strain evidence="1">GVMAG-M-3300023174-107</strain>
    </source>
</reference>
<evidence type="ECO:0000313" key="1">
    <source>
        <dbReference type="EMBL" id="QHT10510.1"/>
    </source>
</evidence>
<proteinExistence type="predicted"/>
<accession>A0A6C0D2M4</accession>
<name>A0A6C0D2M4_9ZZZZ</name>
<organism evidence="1">
    <name type="scientific">viral metagenome</name>
    <dbReference type="NCBI Taxonomy" id="1070528"/>
    <lineage>
        <taxon>unclassified sequences</taxon>
        <taxon>metagenomes</taxon>
        <taxon>organismal metagenomes</taxon>
    </lineage>
</organism>
<dbReference type="AlphaFoldDB" id="A0A6C0D2M4"/>
<dbReference type="EMBL" id="MN739521">
    <property type="protein sequence ID" value="QHT10510.1"/>
    <property type="molecule type" value="Genomic_DNA"/>
</dbReference>
<sequence length="113" mass="13955">MDDLCLKFNQKYLVETRNNNYYIGEYKEFTVDSHGYVMYYILDNVTNYHTNKSFWQRKPKPEKLKYDVFFSPTDKFYELEEIRKNGKRARQAMEQRALDMILKRLVNEHFEWS</sequence>
<protein>
    <submittedName>
        <fullName evidence="1">Uncharacterized protein</fullName>
    </submittedName>
</protein>